<accession>A0A7E4W3F5</accession>
<evidence type="ECO:0000313" key="1">
    <source>
        <dbReference type="Proteomes" id="UP000492821"/>
    </source>
</evidence>
<name>A0A7E4W3F5_PANRE</name>
<dbReference type="WBParaSite" id="Pan_g6889.t1">
    <property type="protein sequence ID" value="Pan_g6889.t1"/>
    <property type="gene ID" value="Pan_g6889"/>
</dbReference>
<evidence type="ECO:0000313" key="2">
    <source>
        <dbReference type="WBParaSite" id="Pan_g6889.t1"/>
    </source>
</evidence>
<proteinExistence type="predicted"/>
<protein>
    <submittedName>
        <fullName evidence="2">Peptidase S1 domain-containing protein</fullName>
    </submittedName>
</protein>
<sequence>MKDIPASVKLSLGTWRWPIYDNTESCRNYELPLITVPPKFKLPKDLTRLVLVVEKSKDFIGIHPANIDDVDGVICKIPSCRQEPISCTISESAAFQYNKCNFSQACFSYI</sequence>
<dbReference type="Proteomes" id="UP000492821">
    <property type="component" value="Unassembled WGS sequence"/>
</dbReference>
<dbReference type="AlphaFoldDB" id="A0A7E4W3F5"/>
<organism evidence="1 2">
    <name type="scientific">Panagrellus redivivus</name>
    <name type="common">Microworm</name>
    <dbReference type="NCBI Taxonomy" id="6233"/>
    <lineage>
        <taxon>Eukaryota</taxon>
        <taxon>Metazoa</taxon>
        <taxon>Ecdysozoa</taxon>
        <taxon>Nematoda</taxon>
        <taxon>Chromadorea</taxon>
        <taxon>Rhabditida</taxon>
        <taxon>Tylenchina</taxon>
        <taxon>Panagrolaimomorpha</taxon>
        <taxon>Panagrolaimoidea</taxon>
        <taxon>Panagrolaimidae</taxon>
        <taxon>Panagrellus</taxon>
    </lineage>
</organism>
<keyword evidence="1" id="KW-1185">Reference proteome</keyword>
<reference evidence="2" key="2">
    <citation type="submission" date="2020-10" db="UniProtKB">
        <authorList>
            <consortium name="WormBaseParasite"/>
        </authorList>
    </citation>
    <scope>IDENTIFICATION</scope>
</reference>
<reference evidence="1" key="1">
    <citation type="journal article" date="2013" name="Genetics">
        <title>The draft genome and transcriptome of Panagrellus redivivus are shaped by the harsh demands of a free-living lifestyle.</title>
        <authorList>
            <person name="Srinivasan J."/>
            <person name="Dillman A.R."/>
            <person name="Macchietto M.G."/>
            <person name="Heikkinen L."/>
            <person name="Lakso M."/>
            <person name="Fracchia K.M."/>
            <person name="Antoshechkin I."/>
            <person name="Mortazavi A."/>
            <person name="Wong G."/>
            <person name="Sternberg P.W."/>
        </authorList>
    </citation>
    <scope>NUCLEOTIDE SEQUENCE [LARGE SCALE GENOMIC DNA]</scope>
    <source>
        <strain evidence="1">MT8872</strain>
    </source>
</reference>